<dbReference type="PRINTS" id="PR01349">
    <property type="entry name" value="WNTPROTEIN"/>
</dbReference>
<evidence type="ECO:0000256" key="4">
    <source>
        <dbReference type="ARBA" id="ARBA00022525"/>
    </source>
</evidence>
<evidence type="ECO:0000256" key="1">
    <source>
        <dbReference type="ARBA" id="ARBA00004498"/>
    </source>
</evidence>
<accession>A0A3M6TQ15</accession>
<dbReference type="GO" id="GO:0005615">
    <property type="term" value="C:extracellular space"/>
    <property type="evidence" value="ECO:0007669"/>
    <property type="project" value="TreeGrafter"/>
</dbReference>
<dbReference type="Proteomes" id="UP000275408">
    <property type="component" value="Unassembled WGS sequence"/>
</dbReference>
<dbReference type="InterPro" id="IPR005817">
    <property type="entry name" value="Wnt"/>
</dbReference>
<feature type="chain" id="PRO_5018145306" description="Protein Wnt" evidence="9">
    <location>
        <begin position="21"/>
        <end position="340"/>
    </location>
</feature>
<keyword evidence="11" id="KW-1185">Reference proteome</keyword>
<comment type="caution">
    <text evidence="10">The sequence shown here is derived from an EMBL/GenBank/DDBJ whole genome shotgun (WGS) entry which is preliminary data.</text>
</comment>
<comment type="function">
    <text evidence="8">Ligand for members of the frizzled family of seven transmembrane receptors.</text>
</comment>
<keyword evidence="3 8" id="KW-0217">Developmental protein</keyword>
<comment type="subcellular location">
    <subcellularLocation>
        <location evidence="1 8">Secreted</location>
        <location evidence="1 8">Extracellular space</location>
        <location evidence="1 8">Extracellular matrix</location>
    </subcellularLocation>
</comment>
<evidence type="ECO:0000256" key="8">
    <source>
        <dbReference type="RuleBase" id="RU003500"/>
    </source>
</evidence>
<evidence type="ECO:0000256" key="6">
    <source>
        <dbReference type="ARBA" id="ARBA00022687"/>
    </source>
</evidence>
<evidence type="ECO:0000256" key="9">
    <source>
        <dbReference type="SAM" id="SignalP"/>
    </source>
</evidence>
<dbReference type="EMBL" id="RCHS01003197">
    <property type="protein sequence ID" value="RMX43515.1"/>
    <property type="molecule type" value="Genomic_DNA"/>
</dbReference>
<dbReference type="GO" id="GO:0030182">
    <property type="term" value="P:neuron differentiation"/>
    <property type="evidence" value="ECO:0007669"/>
    <property type="project" value="TreeGrafter"/>
</dbReference>
<keyword evidence="4" id="KW-0964">Secreted</keyword>
<dbReference type="GO" id="GO:0045165">
    <property type="term" value="P:cell fate commitment"/>
    <property type="evidence" value="ECO:0007669"/>
    <property type="project" value="TreeGrafter"/>
</dbReference>
<dbReference type="AlphaFoldDB" id="A0A3M6TQ15"/>
<evidence type="ECO:0000256" key="7">
    <source>
        <dbReference type="ARBA" id="ARBA00023157"/>
    </source>
</evidence>
<dbReference type="SMART" id="SM00097">
    <property type="entry name" value="WNT1"/>
    <property type="match status" value="1"/>
</dbReference>
<keyword evidence="6 8" id="KW-0879">Wnt signaling pathway</keyword>
<dbReference type="GO" id="GO:0005125">
    <property type="term" value="F:cytokine activity"/>
    <property type="evidence" value="ECO:0007669"/>
    <property type="project" value="TreeGrafter"/>
</dbReference>
<evidence type="ECO:0000256" key="5">
    <source>
        <dbReference type="ARBA" id="ARBA00022530"/>
    </source>
</evidence>
<keyword evidence="9" id="KW-0732">Signal</keyword>
<dbReference type="GO" id="GO:0005109">
    <property type="term" value="F:frizzled binding"/>
    <property type="evidence" value="ECO:0007669"/>
    <property type="project" value="TreeGrafter"/>
</dbReference>
<evidence type="ECO:0000256" key="2">
    <source>
        <dbReference type="ARBA" id="ARBA00005683"/>
    </source>
</evidence>
<comment type="similarity">
    <text evidence="2 8">Belongs to the Wnt family.</text>
</comment>
<feature type="signal peptide" evidence="9">
    <location>
        <begin position="1"/>
        <end position="20"/>
    </location>
</feature>
<dbReference type="OrthoDB" id="5945655at2759"/>
<keyword evidence="5" id="KW-0272">Extracellular matrix</keyword>
<name>A0A3M6TQ15_POCDA</name>
<dbReference type="OMA" id="YMTRIRE"/>
<dbReference type="STRING" id="46731.A0A3M6TQ15"/>
<dbReference type="PANTHER" id="PTHR12027">
    <property type="entry name" value="WNT RELATED"/>
    <property type="match status" value="1"/>
</dbReference>
<gene>
    <name evidence="10" type="ORF">pdam_00001978</name>
</gene>
<dbReference type="Pfam" id="PF00110">
    <property type="entry name" value="wnt"/>
    <property type="match status" value="1"/>
</dbReference>
<proteinExistence type="inferred from homology"/>
<evidence type="ECO:0000313" key="11">
    <source>
        <dbReference type="Proteomes" id="UP000275408"/>
    </source>
</evidence>
<reference evidence="10 11" key="1">
    <citation type="journal article" date="2018" name="Sci. Rep.">
        <title>Comparative analysis of the Pocillopora damicornis genome highlights role of immune system in coral evolution.</title>
        <authorList>
            <person name="Cunning R."/>
            <person name="Bay R.A."/>
            <person name="Gillette P."/>
            <person name="Baker A.C."/>
            <person name="Traylor-Knowles N."/>
        </authorList>
    </citation>
    <scope>NUCLEOTIDE SEQUENCE [LARGE SCALE GENOMIC DNA]</scope>
    <source>
        <strain evidence="10">RSMAS</strain>
        <tissue evidence="10">Whole animal</tissue>
    </source>
</reference>
<evidence type="ECO:0000256" key="3">
    <source>
        <dbReference type="ARBA" id="ARBA00022473"/>
    </source>
</evidence>
<dbReference type="GO" id="GO:0060070">
    <property type="term" value="P:canonical Wnt signaling pathway"/>
    <property type="evidence" value="ECO:0007669"/>
    <property type="project" value="TreeGrafter"/>
</dbReference>
<sequence length="340" mass="38762">MKLYVGFIVFLLYCFGDTSSAKKARRSDSWCHKAPGLSVSQRKLCFRVLGLETAIKKGIERGLSECEREFQWSRWNCSALVNKSLLERAPAGTREAAFTTALLSASIAYSVTKACTAKNVTECRCEGIRRPRYGQTWKRKGCSANAHFGTYSSERFMLNDRRNKSAIDTLVMKHNIRVGLQVLQENRVAKCTVGKTGRVKSCHLTLPPLHKISRIIKGKYHLATRVTAHKRGKNNSPFLRTIERYRDRPNGKRPRKSSLVYIRYSPTYCYRQNEYGIPGTRGRRCQLNSLKEGDCTLMCCGRGYKREAKLQKRFCDCKTSVDKPCSCKVCTDVIMENKCM</sequence>
<evidence type="ECO:0000313" key="10">
    <source>
        <dbReference type="EMBL" id="RMX43515.1"/>
    </source>
</evidence>
<protein>
    <recommendedName>
        <fullName evidence="8">Protein Wnt</fullName>
    </recommendedName>
</protein>
<keyword evidence="7" id="KW-1015">Disulfide bond</keyword>
<organism evidence="10 11">
    <name type="scientific">Pocillopora damicornis</name>
    <name type="common">Cauliflower coral</name>
    <name type="synonym">Millepora damicornis</name>
    <dbReference type="NCBI Taxonomy" id="46731"/>
    <lineage>
        <taxon>Eukaryota</taxon>
        <taxon>Metazoa</taxon>
        <taxon>Cnidaria</taxon>
        <taxon>Anthozoa</taxon>
        <taxon>Hexacorallia</taxon>
        <taxon>Scleractinia</taxon>
        <taxon>Astrocoeniina</taxon>
        <taxon>Pocilloporidae</taxon>
        <taxon>Pocillopora</taxon>
    </lineage>
</organism>